<reference evidence="2 3" key="1">
    <citation type="submission" date="2019-03" db="EMBL/GenBank/DDBJ databases">
        <title>First draft genome of Liparis tanakae, snailfish: a comprehensive survey of snailfish specific genes.</title>
        <authorList>
            <person name="Kim W."/>
            <person name="Song I."/>
            <person name="Jeong J.-H."/>
            <person name="Kim D."/>
            <person name="Kim S."/>
            <person name="Ryu S."/>
            <person name="Song J.Y."/>
            <person name="Lee S.K."/>
        </authorList>
    </citation>
    <scope>NUCLEOTIDE SEQUENCE [LARGE SCALE GENOMIC DNA]</scope>
    <source>
        <tissue evidence="2">Muscle</tissue>
    </source>
</reference>
<evidence type="ECO:0000256" key="1">
    <source>
        <dbReference type="SAM" id="SignalP"/>
    </source>
</evidence>
<keyword evidence="1" id="KW-0732">Signal</keyword>
<comment type="caution">
    <text evidence="2">The sequence shown here is derived from an EMBL/GenBank/DDBJ whole genome shotgun (WGS) entry which is preliminary data.</text>
</comment>
<name>A0A4Z2E4E6_9TELE</name>
<dbReference type="Proteomes" id="UP000314294">
    <property type="component" value="Unassembled WGS sequence"/>
</dbReference>
<gene>
    <name evidence="2" type="ORF">EYF80_066395</name>
</gene>
<keyword evidence="3" id="KW-1185">Reference proteome</keyword>
<evidence type="ECO:0000313" key="2">
    <source>
        <dbReference type="EMBL" id="TNN23484.1"/>
    </source>
</evidence>
<accession>A0A4Z2E4E6</accession>
<dbReference type="AlphaFoldDB" id="A0A4Z2E4E6"/>
<feature type="chain" id="PRO_5021413534" description="Secreted protein" evidence="1">
    <location>
        <begin position="29"/>
        <end position="129"/>
    </location>
</feature>
<evidence type="ECO:0000313" key="3">
    <source>
        <dbReference type="Proteomes" id="UP000314294"/>
    </source>
</evidence>
<proteinExistence type="predicted"/>
<evidence type="ECO:0008006" key="4">
    <source>
        <dbReference type="Google" id="ProtNLM"/>
    </source>
</evidence>
<protein>
    <recommendedName>
        <fullName evidence="4">Secreted protein</fullName>
    </recommendedName>
</protein>
<organism evidence="2 3">
    <name type="scientific">Liparis tanakae</name>
    <name type="common">Tanaka's snailfish</name>
    <dbReference type="NCBI Taxonomy" id="230148"/>
    <lineage>
        <taxon>Eukaryota</taxon>
        <taxon>Metazoa</taxon>
        <taxon>Chordata</taxon>
        <taxon>Craniata</taxon>
        <taxon>Vertebrata</taxon>
        <taxon>Euteleostomi</taxon>
        <taxon>Actinopterygii</taxon>
        <taxon>Neopterygii</taxon>
        <taxon>Teleostei</taxon>
        <taxon>Neoteleostei</taxon>
        <taxon>Acanthomorphata</taxon>
        <taxon>Eupercaria</taxon>
        <taxon>Perciformes</taxon>
        <taxon>Cottioidei</taxon>
        <taxon>Cottales</taxon>
        <taxon>Liparidae</taxon>
        <taxon>Liparis</taxon>
    </lineage>
</organism>
<feature type="signal peptide" evidence="1">
    <location>
        <begin position="1"/>
        <end position="28"/>
    </location>
</feature>
<dbReference type="EMBL" id="SRLO01018335">
    <property type="protein sequence ID" value="TNN23484.1"/>
    <property type="molecule type" value="Genomic_DNA"/>
</dbReference>
<sequence>MILSLSLKRSRSRVTSSLLLLLLSPTSSSHPSLLLSALRHHLPPSSCKKNNNTWFATHWPALRRHLLKHLSAWPLLLAAHGRRDVGKRWSSSPNGAAALTHSLLPPSSPHSSLLTPQREEFPHRWTFKM</sequence>